<gene>
    <name evidence="2" type="ORF">TWF694_007524</name>
</gene>
<evidence type="ECO:0000313" key="2">
    <source>
        <dbReference type="EMBL" id="KAK6541734.1"/>
    </source>
</evidence>
<dbReference type="Proteomes" id="UP001365542">
    <property type="component" value="Unassembled WGS sequence"/>
</dbReference>
<sequence length="67" mass="7017">MAHTDTPLASKQGGSGPKAEALTTRRSLCAESPLVMSQEKLGTGVPCSLLAHRDIPGLFASGFPFYI</sequence>
<organism evidence="2 3">
    <name type="scientific">Orbilia ellipsospora</name>
    <dbReference type="NCBI Taxonomy" id="2528407"/>
    <lineage>
        <taxon>Eukaryota</taxon>
        <taxon>Fungi</taxon>
        <taxon>Dikarya</taxon>
        <taxon>Ascomycota</taxon>
        <taxon>Pezizomycotina</taxon>
        <taxon>Orbiliomycetes</taxon>
        <taxon>Orbiliales</taxon>
        <taxon>Orbiliaceae</taxon>
        <taxon>Orbilia</taxon>
    </lineage>
</organism>
<evidence type="ECO:0000313" key="3">
    <source>
        <dbReference type="Proteomes" id="UP001365542"/>
    </source>
</evidence>
<keyword evidence="3" id="KW-1185">Reference proteome</keyword>
<proteinExistence type="predicted"/>
<comment type="caution">
    <text evidence="2">The sequence shown here is derived from an EMBL/GenBank/DDBJ whole genome shotgun (WGS) entry which is preliminary data.</text>
</comment>
<feature type="region of interest" description="Disordered" evidence="1">
    <location>
        <begin position="1"/>
        <end position="23"/>
    </location>
</feature>
<dbReference type="AlphaFoldDB" id="A0AAV9XHZ8"/>
<evidence type="ECO:0000256" key="1">
    <source>
        <dbReference type="SAM" id="MobiDB-lite"/>
    </source>
</evidence>
<accession>A0AAV9XHZ8</accession>
<name>A0AAV9XHZ8_9PEZI</name>
<protein>
    <submittedName>
        <fullName evidence="2">Uncharacterized protein</fullName>
    </submittedName>
</protein>
<dbReference type="EMBL" id="JAVHJO010000003">
    <property type="protein sequence ID" value="KAK6541734.1"/>
    <property type="molecule type" value="Genomic_DNA"/>
</dbReference>
<reference evidence="2 3" key="1">
    <citation type="submission" date="2019-10" db="EMBL/GenBank/DDBJ databases">
        <authorList>
            <person name="Palmer J.M."/>
        </authorList>
    </citation>
    <scope>NUCLEOTIDE SEQUENCE [LARGE SCALE GENOMIC DNA]</scope>
    <source>
        <strain evidence="2 3">TWF694</strain>
    </source>
</reference>